<accession>A0ABS3VUE5</accession>
<dbReference type="Proteomes" id="UP000823521">
    <property type="component" value="Unassembled WGS sequence"/>
</dbReference>
<dbReference type="PANTHER" id="PTHR23150">
    <property type="entry name" value="SULFATASE MODIFYING FACTOR 1, 2"/>
    <property type="match status" value="1"/>
</dbReference>
<dbReference type="SUPFAM" id="SSF56436">
    <property type="entry name" value="C-type lectin-like"/>
    <property type="match status" value="1"/>
</dbReference>
<dbReference type="InterPro" id="IPR051043">
    <property type="entry name" value="Sulfatase_Mod_Factor_Kinase"/>
</dbReference>
<dbReference type="RefSeq" id="WP_208815137.1">
    <property type="nucleotide sequence ID" value="NZ_WVUH01000173.1"/>
</dbReference>
<evidence type="ECO:0000259" key="1">
    <source>
        <dbReference type="Pfam" id="PF03781"/>
    </source>
</evidence>
<dbReference type="InterPro" id="IPR016187">
    <property type="entry name" value="CTDL_fold"/>
</dbReference>
<protein>
    <submittedName>
        <fullName evidence="2">SUMF1/EgtB/PvdO family nonheme iron enzyme</fullName>
    </submittedName>
</protein>
<dbReference type="Gene3D" id="3.90.1580.10">
    <property type="entry name" value="paralog of FGE (formylglycine-generating enzyme)"/>
    <property type="match status" value="1"/>
</dbReference>
<keyword evidence="3" id="KW-1185">Reference proteome</keyword>
<proteinExistence type="predicted"/>
<organism evidence="2 3">
    <name type="scientific">Micromonospora echinofusca</name>
    <dbReference type="NCBI Taxonomy" id="47858"/>
    <lineage>
        <taxon>Bacteria</taxon>
        <taxon>Bacillati</taxon>
        <taxon>Actinomycetota</taxon>
        <taxon>Actinomycetes</taxon>
        <taxon>Micromonosporales</taxon>
        <taxon>Micromonosporaceae</taxon>
        <taxon>Micromonospora</taxon>
    </lineage>
</organism>
<feature type="domain" description="Sulfatase-modifying factor enzyme-like" evidence="1">
    <location>
        <begin position="317"/>
        <end position="561"/>
    </location>
</feature>
<name>A0ABS3VUE5_MICEH</name>
<gene>
    <name evidence="2" type="ORF">GSF22_19410</name>
</gene>
<reference evidence="2 3" key="1">
    <citation type="submission" date="2019-12" db="EMBL/GenBank/DDBJ databases">
        <title>Whole genome sequencing of endophytic Actinobacterium Micromonospora sp. MPMI6T.</title>
        <authorList>
            <person name="Evv R."/>
            <person name="Podile A.R."/>
        </authorList>
    </citation>
    <scope>NUCLEOTIDE SEQUENCE [LARGE SCALE GENOMIC DNA]</scope>
    <source>
        <strain evidence="2 3">MPMI6</strain>
    </source>
</reference>
<comment type="caution">
    <text evidence="2">The sequence shown here is derived from an EMBL/GenBank/DDBJ whole genome shotgun (WGS) entry which is preliminary data.</text>
</comment>
<dbReference type="Pfam" id="PF03781">
    <property type="entry name" value="FGE-sulfatase"/>
    <property type="match status" value="1"/>
</dbReference>
<evidence type="ECO:0000313" key="3">
    <source>
        <dbReference type="Proteomes" id="UP000823521"/>
    </source>
</evidence>
<dbReference type="InterPro" id="IPR042095">
    <property type="entry name" value="SUMF_sf"/>
</dbReference>
<evidence type="ECO:0000313" key="2">
    <source>
        <dbReference type="EMBL" id="MBO4208157.1"/>
    </source>
</evidence>
<dbReference type="InterPro" id="IPR005532">
    <property type="entry name" value="SUMF_dom"/>
</dbReference>
<sequence length="569" mass="60844">MAAPTPVSIGALLLAPASYRHLPAVPWLADGEIHAGLRWQLDHHYRANVVSLKDNQLGSPGAARNAVACALQTLADSDILLVAVAGHYRQFTRGRDTLAALALPGSVPGRPRSMLAIADLLEPLVDTATTVIVCADLIGDQDPAEALARTPGVSVLYTCRTTPADLSLTCHDAVCCVLEDLAAAGAQRSTADLLDDARQRCAAAGGDARMVHRAADTALASVFAVEQLPAYLREDLSSLDPGSRLDAVADLATVADGSPFARAILTRLAVSDRAQQVRSYADVVVRQAEQPSLPWLLTTGRIPREAYEAALTDPVVPQLLPQPAGEAVIGVDAPDGQPSCRPRHTVRLAPYRLARTVVTNRQYLAFLAAEDGPCPDHWATDRQLWAAGDLPVVMVSWLDAARYCAWLTRHLHSTGGLPASARIVLPSEVEWENAARNGRSDLHPWGDSPDPGHANIRSTGIHGLVCPGHFSPAGDSVTGCQDLIGNVSEWTRSLWGHGGHDPTYRYPYRGDDGREVDSGRANAHYVIRGGTFYYATECANSFTRNRLRATARHPANGFRVMSTDDGTAG</sequence>
<dbReference type="EMBL" id="WVUH01000173">
    <property type="protein sequence ID" value="MBO4208157.1"/>
    <property type="molecule type" value="Genomic_DNA"/>
</dbReference>
<dbReference type="PANTHER" id="PTHR23150:SF19">
    <property type="entry name" value="FORMYLGLYCINE-GENERATING ENZYME"/>
    <property type="match status" value="1"/>
</dbReference>